<dbReference type="InterPro" id="IPR013763">
    <property type="entry name" value="Cyclin-like_dom"/>
</dbReference>
<reference evidence="7" key="1">
    <citation type="journal article" date="2020" name="Fungal Divers.">
        <title>Resolving the Mortierellaceae phylogeny through synthesis of multi-gene phylogenetics and phylogenomics.</title>
        <authorList>
            <person name="Vandepol N."/>
            <person name="Liber J."/>
            <person name="Desiro A."/>
            <person name="Na H."/>
            <person name="Kennedy M."/>
            <person name="Barry K."/>
            <person name="Grigoriev I.V."/>
            <person name="Miller A.N."/>
            <person name="O'Donnell K."/>
            <person name="Stajich J.E."/>
            <person name="Bonito G."/>
        </authorList>
    </citation>
    <scope>NUCLEOTIDE SEQUENCE</scope>
    <source>
        <strain evidence="7">REB-010B</strain>
    </source>
</reference>
<proteinExistence type="inferred from homology"/>
<evidence type="ECO:0000313" key="7">
    <source>
        <dbReference type="EMBL" id="KAG0324904.1"/>
    </source>
</evidence>
<keyword evidence="2 4" id="KW-0195">Cyclin</keyword>
<dbReference type="AlphaFoldDB" id="A0A9P6RNY0"/>
<dbReference type="Pfam" id="PF02984">
    <property type="entry name" value="Cyclin_C"/>
    <property type="match status" value="1"/>
</dbReference>
<dbReference type="GO" id="GO:0016538">
    <property type="term" value="F:cyclin-dependent protein serine/threonine kinase regulator activity"/>
    <property type="evidence" value="ECO:0007669"/>
    <property type="project" value="InterPro"/>
</dbReference>
<organism evidence="7 8">
    <name type="scientific">Dissophora globulifera</name>
    <dbReference type="NCBI Taxonomy" id="979702"/>
    <lineage>
        <taxon>Eukaryota</taxon>
        <taxon>Fungi</taxon>
        <taxon>Fungi incertae sedis</taxon>
        <taxon>Mucoromycota</taxon>
        <taxon>Mortierellomycotina</taxon>
        <taxon>Mortierellomycetes</taxon>
        <taxon>Mortierellales</taxon>
        <taxon>Mortierellaceae</taxon>
        <taxon>Dissophora</taxon>
    </lineage>
</organism>
<dbReference type="CDD" id="cd20537">
    <property type="entry name" value="CYCLIN_CCNO-like_rpt2"/>
    <property type="match status" value="1"/>
</dbReference>
<evidence type="ECO:0000256" key="4">
    <source>
        <dbReference type="RuleBase" id="RU000383"/>
    </source>
</evidence>
<dbReference type="InterPro" id="IPR006671">
    <property type="entry name" value="Cyclin_N"/>
</dbReference>
<dbReference type="Pfam" id="PF00134">
    <property type="entry name" value="Cyclin_N"/>
    <property type="match status" value="1"/>
</dbReference>
<evidence type="ECO:0000256" key="1">
    <source>
        <dbReference type="ARBA" id="ARBA00022618"/>
    </source>
</evidence>
<keyword evidence="8" id="KW-1185">Reference proteome</keyword>
<keyword evidence="1" id="KW-0132">Cell division</keyword>
<dbReference type="InterPro" id="IPR004367">
    <property type="entry name" value="Cyclin_C-dom"/>
</dbReference>
<dbReference type="PANTHER" id="PTHR10177">
    <property type="entry name" value="CYCLINS"/>
    <property type="match status" value="1"/>
</dbReference>
<feature type="domain" description="Cyclin-like" evidence="5">
    <location>
        <begin position="125"/>
        <end position="206"/>
    </location>
</feature>
<dbReference type="SUPFAM" id="SSF47954">
    <property type="entry name" value="Cyclin-like"/>
    <property type="match status" value="2"/>
</dbReference>
<evidence type="ECO:0000313" key="8">
    <source>
        <dbReference type="Proteomes" id="UP000738325"/>
    </source>
</evidence>
<dbReference type="SMART" id="SM01332">
    <property type="entry name" value="Cyclin_C"/>
    <property type="match status" value="1"/>
</dbReference>
<evidence type="ECO:0000256" key="2">
    <source>
        <dbReference type="ARBA" id="ARBA00023127"/>
    </source>
</evidence>
<evidence type="ECO:0000256" key="3">
    <source>
        <dbReference type="ARBA" id="ARBA00023306"/>
    </source>
</evidence>
<dbReference type="SMART" id="SM00385">
    <property type="entry name" value="CYCLIN"/>
    <property type="match status" value="2"/>
</dbReference>
<dbReference type="PIRSF" id="PIRSF001771">
    <property type="entry name" value="Cyclin_A_B_D_E"/>
    <property type="match status" value="1"/>
</dbReference>
<dbReference type="InterPro" id="IPR046965">
    <property type="entry name" value="Cyclin_A/B-like"/>
</dbReference>
<gene>
    <name evidence="7" type="ORF">BGZ99_001323</name>
</gene>
<evidence type="ECO:0008006" key="9">
    <source>
        <dbReference type="Google" id="ProtNLM"/>
    </source>
</evidence>
<dbReference type="Gene3D" id="1.10.472.10">
    <property type="entry name" value="Cyclin-like"/>
    <property type="match status" value="2"/>
</dbReference>
<feature type="domain" description="Cyclin-like" evidence="5">
    <location>
        <begin position="26"/>
        <end position="113"/>
    </location>
</feature>
<dbReference type="EMBL" id="JAAAIP010000132">
    <property type="protein sequence ID" value="KAG0324904.1"/>
    <property type="molecule type" value="Genomic_DNA"/>
</dbReference>
<dbReference type="Proteomes" id="UP000738325">
    <property type="component" value="Unassembled WGS sequence"/>
</dbReference>
<comment type="caution">
    <text evidence="7">The sequence shown here is derived from an EMBL/GenBank/DDBJ whole genome shotgun (WGS) entry which is preliminary data.</text>
</comment>
<protein>
    <recommendedName>
        <fullName evidence="9">Cyclin N-terminal domain-containing protein</fullName>
    </recommendedName>
</protein>
<name>A0A9P6RNY0_9FUNG</name>
<dbReference type="OrthoDB" id="5590282at2759"/>
<comment type="similarity">
    <text evidence="4">Belongs to the cyclin family.</text>
</comment>
<accession>A0A9P6RNY0</accession>
<dbReference type="GO" id="GO:0051301">
    <property type="term" value="P:cell division"/>
    <property type="evidence" value="ECO:0007669"/>
    <property type="project" value="UniProtKB-KW"/>
</dbReference>
<evidence type="ECO:0000259" key="6">
    <source>
        <dbReference type="SMART" id="SM01332"/>
    </source>
</evidence>
<sequence>MAERYDRFVYMDTDSDSPSNRSTLIQWLLELCYCVLECQPTTLHVAVNLLDRYLSINKMNTPLEHLQCVGMCTLMIAGKLEENDARPTIVDLCRLCDLYTPQEIASMELAILAELKFEVLVASANGFSDYYKQAIPSNPELSELIDFLCDLSLISHKFLDFNTSQVAASAVWIALCATQQDWDEELAALTGYTRTDLTPCSMIFKDLICTPSCPAETLDHLGRKYPLEKTLATLTKVLQ</sequence>
<feature type="domain" description="Cyclin C-terminal" evidence="6">
    <location>
        <begin position="122"/>
        <end position="234"/>
    </location>
</feature>
<evidence type="ECO:0000259" key="5">
    <source>
        <dbReference type="SMART" id="SM00385"/>
    </source>
</evidence>
<dbReference type="InterPro" id="IPR036915">
    <property type="entry name" value="Cyclin-like_sf"/>
</dbReference>
<keyword evidence="3" id="KW-0131">Cell cycle</keyword>
<dbReference type="InterPro" id="IPR039361">
    <property type="entry name" value="Cyclin"/>
</dbReference>
<dbReference type="GO" id="GO:0044772">
    <property type="term" value="P:mitotic cell cycle phase transition"/>
    <property type="evidence" value="ECO:0007669"/>
    <property type="project" value="InterPro"/>
</dbReference>